<protein>
    <recommendedName>
        <fullName evidence="4">Inosine/uridine-preferring nucleoside hydrolase domain-containing protein</fullName>
    </recommendedName>
</protein>
<dbReference type="AlphaFoldDB" id="A0A2A2WLC5"/>
<dbReference type="InterPro" id="IPR001910">
    <property type="entry name" value="Inosine/uridine_hydrolase_dom"/>
</dbReference>
<name>A0A2A2WLC5_9ACTN</name>
<sequence length="293" mass="30668">MSAFLAYPAWVRIFIDTDCGVDDALALAVLVSRPEVEIIGVTTTSGNTSAVQAAKNVADVLAVMRHHIPVIAGPVPGPTFTPRLVHGPDGLGGHGSRPDRPGDPHAAPKAILEFCESAGSEDVLLCLGPMTNLAAAKPQSSPRIFAVGGAGIVGESDPGRDPNSEVDIAASTWVVENLGVDWVTINAGEHIWLRESEFGSTTASGRFQRSIHEAYGWHCAQRAGRQVWSPSAYDTIAALAAVGSELGKWEWVTPTFVGSSMWGTPGGDHRMLTVPADESCAGVVRSAVSKALA</sequence>
<evidence type="ECO:0000259" key="4">
    <source>
        <dbReference type="Pfam" id="PF01156"/>
    </source>
</evidence>
<dbReference type="OrthoDB" id="9797882at2"/>
<gene>
    <name evidence="5" type="ORF">CEY15_15900</name>
</gene>
<dbReference type="InterPro" id="IPR023186">
    <property type="entry name" value="IUNH"/>
</dbReference>
<accession>A0A2A2WLC5</accession>
<evidence type="ECO:0000256" key="3">
    <source>
        <dbReference type="SAM" id="MobiDB-lite"/>
    </source>
</evidence>
<feature type="domain" description="Inosine/uridine-preferring nucleoside hydrolase" evidence="4">
    <location>
        <begin position="13"/>
        <end position="246"/>
    </location>
</feature>
<keyword evidence="2" id="KW-0326">Glycosidase</keyword>
<dbReference type="GO" id="GO:0005829">
    <property type="term" value="C:cytosol"/>
    <property type="evidence" value="ECO:0007669"/>
    <property type="project" value="TreeGrafter"/>
</dbReference>
<evidence type="ECO:0000256" key="2">
    <source>
        <dbReference type="ARBA" id="ARBA00023295"/>
    </source>
</evidence>
<keyword evidence="6" id="KW-1185">Reference proteome</keyword>
<dbReference type="PANTHER" id="PTHR12304:SF58">
    <property type="entry name" value="INOSINE_URIDINE-PREFERRING NUCLEOSIDE HYDROLASE DOMAIN-CONTAINING PROTEIN"/>
    <property type="match status" value="1"/>
</dbReference>
<feature type="region of interest" description="Disordered" evidence="3">
    <location>
        <begin position="82"/>
        <end position="107"/>
    </location>
</feature>
<dbReference type="GO" id="GO:0006152">
    <property type="term" value="P:purine nucleoside catabolic process"/>
    <property type="evidence" value="ECO:0007669"/>
    <property type="project" value="TreeGrafter"/>
</dbReference>
<dbReference type="PANTHER" id="PTHR12304">
    <property type="entry name" value="INOSINE-URIDINE PREFERRING NUCLEOSIDE HYDROLASE"/>
    <property type="match status" value="1"/>
</dbReference>
<dbReference type="SUPFAM" id="SSF53590">
    <property type="entry name" value="Nucleoside hydrolase"/>
    <property type="match status" value="1"/>
</dbReference>
<evidence type="ECO:0000313" key="6">
    <source>
        <dbReference type="Proteomes" id="UP000218810"/>
    </source>
</evidence>
<reference evidence="6" key="1">
    <citation type="submission" date="2017-09" db="EMBL/GenBank/DDBJ databases">
        <authorList>
            <person name="Zhang Y."/>
            <person name="Huang X."/>
            <person name="Liu J."/>
            <person name="Lu L."/>
            <person name="Peng K."/>
        </authorList>
    </citation>
    <scope>NUCLEOTIDE SEQUENCE [LARGE SCALE GENOMIC DNA]</scope>
    <source>
        <strain evidence="6">S-XJ-1</strain>
    </source>
</reference>
<dbReference type="GO" id="GO:0008477">
    <property type="term" value="F:purine nucleosidase activity"/>
    <property type="evidence" value="ECO:0007669"/>
    <property type="project" value="TreeGrafter"/>
</dbReference>
<proteinExistence type="predicted"/>
<keyword evidence="1" id="KW-0378">Hydrolase</keyword>
<dbReference type="Gene3D" id="3.90.245.10">
    <property type="entry name" value="Ribonucleoside hydrolase-like"/>
    <property type="match status" value="1"/>
</dbReference>
<dbReference type="InterPro" id="IPR036452">
    <property type="entry name" value="Ribo_hydro-like"/>
</dbReference>
<evidence type="ECO:0000256" key="1">
    <source>
        <dbReference type="ARBA" id="ARBA00022801"/>
    </source>
</evidence>
<dbReference type="EMBL" id="NTGA01000033">
    <property type="protein sequence ID" value="PAY21997.1"/>
    <property type="molecule type" value="Genomic_DNA"/>
</dbReference>
<comment type="caution">
    <text evidence="5">The sequence shown here is derived from an EMBL/GenBank/DDBJ whole genome shotgun (WGS) entry which is preliminary data.</text>
</comment>
<dbReference type="Pfam" id="PF01156">
    <property type="entry name" value="IU_nuc_hydro"/>
    <property type="match status" value="1"/>
</dbReference>
<dbReference type="Proteomes" id="UP000218810">
    <property type="component" value="Unassembled WGS sequence"/>
</dbReference>
<evidence type="ECO:0000313" key="5">
    <source>
        <dbReference type="EMBL" id="PAY21997.1"/>
    </source>
</evidence>
<organism evidence="5 6">
    <name type="scientific">Dietzia natronolimnaea</name>
    <dbReference type="NCBI Taxonomy" id="161920"/>
    <lineage>
        <taxon>Bacteria</taxon>
        <taxon>Bacillati</taxon>
        <taxon>Actinomycetota</taxon>
        <taxon>Actinomycetes</taxon>
        <taxon>Mycobacteriales</taxon>
        <taxon>Dietziaceae</taxon>
        <taxon>Dietzia</taxon>
    </lineage>
</organism>